<reference evidence="6 7" key="1">
    <citation type="submission" date="2018-06" db="EMBL/GenBank/DDBJ databases">
        <authorList>
            <consortium name="Pathogen Informatics"/>
            <person name="Doyle S."/>
        </authorList>
    </citation>
    <scope>NUCLEOTIDE SEQUENCE [LARGE SCALE GENOMIC DNA]</scope>
    <source>
        <strain evidence="6 7">NCTC8684</strain>
    </source>
</reference>
<evidence type="ECO:0000256" key="4">
    <source>
        <dbReference type="ARBA" id="ARBA00023163"/>
    </source>
</evidence>
<sequence length="340" mass="37576">MVIMESTTDFSEWLEGPELIALSGGDEADREYRLGTREYDWHRHARAQLFCVGNGLIHVQTPRGSWLLPPHRAGYVPPDTPHRVRVSGALSGWSVYLLPARCGLLPAQPCVLAITPLLQELVRRAASWRPDAPHGPEQQRIAAVILDEIRLAPREALHLLMPSDPRLQRIARAMLADPAADRSADEWAALGALSGRSLRRLIQTDTGMSFSRWRQQTQLVWAMERLASGRTVAQVSDALGYASPSNFIAMFRRALGAPPAQYLSARAASHKKARLRRACGMMKGRAQRLSIMICRIWVSVCAMPWVASLPRLAIDTSTSWATMPSLPVTRVPSSAISTAL</sequence>
<dbReference type="GO" id="GO:0043565">
    <property type="term" value="F:sequence-specific DNA binding"/>
    <property type="evidence" value="ECO:0007669"/>
    <property type="project" value="InterPro"/>
</dbReference>
<dbReference type="AlphaFoldDB" id="A0AAX2MAX2"/>
<evidence type="ECO:0000256" key="3">
    <source>
        <dbReference type="ARBA" id="ARBA00023125"/>
    </source>
</evidence>
<evidence type="ECO:0000313" key="6">
    <source>
        <dbReference type="EMBL" id="SUX33076.1"/>
    </source>
</evidence>
<keyword evidence="1" id="KW-0678">Repressor</keyword>
<organism evidence="6 7">
    <name type="scientific">Chromobacterium violaceum</name>
    <dbReference type="NCBI Taxonomy" id="536"/>
    <lineage>
        <taxon>Bacteria</taxon>
        <taxon>Pseudomonadati</taxon>
        <taxon>Pseudomonadota</taxon>
        <taxon>Betaproteobacteria</taxon>
        <taxon>Neisseriales</taxon>
        <taxon>Chromobacteriaceae</taxon>
        <taxon>Chromobacterium</taxon>
    </lineage>
</organism>
<dbReference type="SMART" id="SM00342">
    <property type="entry name" value="HTH_ARAC"/>
    <property type="match status" value="1"/>
</dbReference>
<dbReference type="PROSITE" id="PS01124">
    <property type="entry name" value="HTH_ARAC_FAMILY_2"/>
    <property type="match status" value="1"/>
</dbReference>
<dbReference type="FunFam" id="1.10.10.60:FF:000132">
    <property type="entry name" value="AraC family transcriptional regulator"/>
    <property type="match status" value="1"/>
</dbReference>
<comment type="caution">
    <text evidence="6">The sequence shown here is derived from an EMBL/GenBank/DDBJ whole genome shotgun (WGS) entry which is preliminary data.</text>
</comment>
<dbReference type="PANTHER" id="PTHR11019:SF159">
    <property type="entry name" value="TRANSCRIPTIONAL REGULATOR-RELATED"/>
    <property type="match status" value="1"/>
</dbReference>
<dbReference type="InterPro" id="IPR011051">
    <property type="entry name" value="RmlC_Cupin_sf"/>
</dbReference>
<dbReference type="PANTHER" id="PTHR11019">
    <property type="entry name" value="HTH-TYPE TRANSCRIPTIONAL REGULATOR NIMR"/>
    <property type="match status" value="1"/>
</dbReference>
<dbReference type="SUPFAM" id="SSF46689">
    <property type="entry name" value="Homeodomain-like"/>
    <property type="match status" value="1"/>
</dbReference>
<proteinExistence type="predicted"/>
<keyword evidence="4" id="KW-0804">Transcription</keyword>
<dbReference type="Gene3D" id="2.60.120.10">
    <property type="entry name" value="Jelly Rolls"/>
    <property type="match status" value="1"/>
</dbReference>
<dbReference type="Pfam" id="PF12833">
    <property type="entry name" value="HTH_18"/>
    <property type="match status" value="1"/>
</dbReference>
<evidence type="ECO:0000256" key="1">
    <source>
        <dbReference type="ARBA" id="ARBA00022491"/>
    </source>
</evidence>
<name>A0AAX2MAX2_CHRVL</name>
<dbReference type="GO" id="GO:0003700">
    <property type="term" value="F:DNA-binding transcription factor activity"/>
    <property type="evidence" value="ECO:0007669"/>
    <property type="project" value="InterPro"/>
</dbReference>
<evidence type="ECO:0000256" key="2">
    <source>
        <dbReference type="ARBA" id="ARBA00023015"/>
    </source>
</evidence>
<dbReference type="InterPro" id="IPR009057">
    <property type="entry name" value="Homeodomain-like_sf"/>
</dbReference>
<dbReference type="Gene3D" id="1.10.10.60">
    <property type="entry name" value="Homeodomain-like"/>
    <property type="match status" value="1"/>
</dbReference>
<feature type="domain" description="HTH araC/xylS-type" evidence="5">
    <location>
        <begin position="168"/>
        <end position="265"/>
    </location>
</feature>
<dbReference type="EMBL" id="UIGR01000001">
    <property type="protein sequence ID" value="SUX33076.1"/>
    <property type="molecule type" value="Genomic_DNA"/>
</dbReference>
<keyword evidence="3" id="KW-0238">DNA-binding</keyword>
<dbReference type="SUPFAM" id="SSF51182">
    <property type="entry name" value="RmlC-like cupins"/>
    <property type="match status" value="1"/>
</dbReference>
<dbReference type="InterPro" id="IPR014710">
    <property type="entry name" value="RmlC-like_jellyroll"/>
</dbReference>
<dbReference type="CDD" id="cd06124">
    <property type="entry name" value="cupin_NimR-like_N"/>
    <property type="match status" value="1"/>
</dbReference>
<dbReference type="InterPro" id="IPR018060">
    <property type="entry name" value="HTH_AraC"/>
</dbReference>
<evidence type="ECO:0000313" key="7">
    <source>
        <dbReference type="Proteomes" id="UP000254029"/>
    </source>
</evidence>
<gene>
    <name evidence="6" type="primary">ripA_1</name>
    <name evidence="6" type="ORF">NCTC8684_02164</name>
</gene>
<dbReference type="InterPro" id="IPR018062">
    <property type="entry name" value="HTH_AraC-typ_CS"/>
</dbReference>
<evidence type="ECO:0000259" key="5">
    <source>
        <dbReference type="PROSITE" id="PS01124"/>
    </source>
</evidence>
<protein>
    <submittedName>
        <fullName evidence="6">HTH-type transcriptional repressor of iron proteins A</fullName>
    </submittedName>
</protein>
<dbReference type="Proteomes" id="UP000254029">
    <property type="component" value="Unassembled WGS sequence"/>
</dbReference>
<accession>A0AAX2MAX2</accession>
<dbReference type="PROSITE" id="PS00041">
    <property type="entry name" value="HTH_ARAC_FAMILY_1"/>
    <property type="match status" value="1"/>
</dbReference>
<keyword evidence="2" id="KW-0805">Transcription regulation</keyword>